<dbReference type="Gene3D" id="3.30.420.10">
    <property type="entry name" value="Ribonuclease H-like superfamily/Ribonuclease H"/>
    <property type="match status" value="1"/>
</dbReference>
<accession>A0AAV1KC13</accession>
<proteinExistence type="predicted"/>
<dbReference type="InterPro" id="IPR012337">
    <property type="entry name" value="RNaseH-like_sf"/>
</dbReference>
<dbReference type="EMBL" id="CAVLGL010000013">
    <property type="protein sequence ID" value="CAK1580113.1"/>
    <property type="molecule type" value="Genomic_DNA"/>
</dbReference>
<keyword evidence="3" id="KW-1185">Reference proteome</keyword>
<gene>
    <name evidence="2" type="ORF">PARMNEM_LOCUS1961</name>
</gene>
<dbReference type="PANTHER" id="PTHR37984:SF5">
    <property type="entry name" value="PROTEIN NYNRIN-LIKE"/>
    <property type="match status" value="1"/>
</dbReference>
<dbReference type="InterPro" id="IPR001584">
    <property type="entry name" value="Integrase_cat-core"/>
</dbReference>
<evidence type="ECO:0000313" key="2">
    <source>
        <dbReference type="EMBL" id="CAK1580113.1"/>
    </source>
</evidence>
<dbReference type="Pfam" id="PF00665">
    <property type="entry name" value="rve"/>
    <property type="match status" value="1"/>
</dbReference>
<dbReference type="GO" id="GO:0003676">
    <property type="term" value="F:nucleic acid binding"/>
    <property type="evidence" value="ECO:0007669"/>
    <property type="project" value="InterPro"/>
</dbReference>
<dbReference type="InterPro" id="IPR050951">
    <property type="entry name" value="Retrovirus_Pol_polyprotein"/>
</dbReference>
<reference evidence="2 3" key="1">
    <citation type="submission" date="2023-11" db="EMBL/GenBank/DDBJ databases">
        <authorList>
            <person name="Hedman E."/>
            <person name="Englund M."/>
            <person name="Stromberg M."/>
            <person name="Nyberg Akerstrom W."/>
            <person name="Nylinder S."/>
            <person name="Jareborg N."/>
            <person name="Kallberg Y."/>
            <person name="Kronander E."/>
        </authorList>
    </citation>
    <scope>NUCLEOTIDE SEQUENCE [LARGE SCALE GENOMIC DNA]</scope>
</reference>
<dbReference type="SUPFAM" id="SSF53098">
    <property type="entry name" value="Ribonuclease H-like"/>
    <property type="match status" value="1"/>
</dbReference>
<evidence type="ECO:0000313" key="3">
    <source>
        <dbReference type="Proteomes" id="UP001314205"/>
    </source>
</evidence>
<name>A0AAV1KC13_9NEOP</name>
<evidence type="ECO:0000259" key="1">
    <source>
        <dbReference type="PROSITE" id="PS50994"/>
    </source>
</evidence>
<protein>
    <recommendedName>
        <fullName evidence="1">Integrase catalytic domain-containing protein</fullName>
    </recommendedName>
</protein>
<feature type="domain" description="Integrase catalytic" evidence="1">
    <location>
        <begin position="20"/>
        <end position="155"/>
    </location>
</feature>
<dbReference type="PROSITE" id="PS50994">
    <property type="entry name" value="INTEGRASE"/>
    <property type="match status" value="1"/>
</dbReference>
<comment type="caution">
    <text evidence="2">The sequence shown here is derived from an EMBL/GenBank/DDBJ whole genome shotgun (WGS) entry which is preliminary data.</text>
</comment>
<dbReference type="AlphaFoldDB" id="A0AAV1KC13"/>
<dbReference type="PANTHER" id="PTHR37984">
    <property type="entry name" value="PROTEIN CBG26694"/>
    <property type="match status" value="1"/>
</dbReference>
<dbReference type="Proteomes" id="UP001314205">
    <property type="component" value="Unassembled WGS sequence"/>
</dbReference>
<dbReference type="InterPro" id="IPR036397">
    <property type="entry name" value="RNaseH_sf"/>
</dbReference>
<sequence>MSTKQNSTKTYKAPMVITSFSTEPFERVTIELVSYSDITNDYNKYILTLQDDLTGFVQAYPIQDKQATTVTKSLLIFCQHYGVPKRFHSDQGTEFLNSVIKQLTKLLGSNHTVSTAYHPQTNGSLERFHATLRDHIRMYHKRNQSNWDQIVPFAVMCHMRCNSLVTNRSLYSLKANDDYTTHDYLRDLNERLKVSRDIARQNVESMNEKAKERYDSNIKNISKFKVMLKVRNPNNLNRLWDGLHVIVRIGFNENFITQKFEKRPNSACKSLKTIA</sequence>
<organism evidence="2 3">
    <name type="scientific">Parnassius mnemosyne</name>
    <name type="common">clouded apollo</name>
    <dbReference type="NCBI Taxonomy" id="213953"/>
    <lineage>
        <taxon>Eukaryota</taxon>
        <taxon>Metazoa</taxon>
        <taxon>Ecdysozoa</taxon>
        <taxon>Arthropoda</taxon>
        <taxon>Hexapoda</taxon>
        <taxon>Insecta</taxon>
        <taxon>Pterygota</taxon>
        <taxon>Neoptera</taxon>
        <taxon>Endopterygota</taxon>
        <taxon>Lepidoptera</taxon>
        <taxon>Glossata</taxon>
        <taxon>Ditrysia</taxon>
        <taxon>Papilionoidea</taxon>
        <taxon>Papilionidae</taxon>
        <taxon>Parnassiinae</taxon>
        <taxon>Parnassini</taxon>
        <taxon>Parnassius</taxon>
        <taxon>Driopa</taxon>
    </lineage>
</organism>
<dbReference type="GO" id="GO:0015074">
    <property type="term" value="P:DNA integration"/>
    <property type="evidence" value="ECO:0007669"/>
    <property type="project" value="InterPro"/>
</dbReference>